<sequence>MKAGANHLGRQLPGSVQVPVSVVSLSPSQSFDSVVVAGNARSVTYVDGNGQVYARDICAAFLAFWECVALFAYD</sequence>
<name>A0A7R9BK66_9CRUS</name>
<evidence type="ECO:0000313" key="2">
    <source>
        <dbReference type="Proteomes" id="UP000678499"/>
    </source>
</evidence>
<gene>
    <name evidence="1" type="ORF">NMOB1V02_LOCUS4588</name>
</gene>
<dbReference type="AlphaFoldDB" id="A0A7R9BK66"/>
<evidence type="ECO:0000313" key="1">
    <source>
        <dbReference type="EMBL" id="CAD7276838.1"/>
    </source>
</evidence>
<accession>A0A7R9BK66</accession>
<proteinExistence type="predicted"/>
<dbReference type="Proteomes" id="UP000678499">
    <property type="component" value="Unassembled WGS sequence"/>
</dbReference>
<protein>
    <submittedName>
        <fullName evidence="1">Uncharacterized protein</fullName>
    </submittedName>
</protein>
<organism evidence="1">
    <name type="scientific">Notodromas monacha</name>
    <dbReference type="NCBI Taxonomy" id="399045"/>
    <lineage>
        <taxon>Eukaryota</taxon>
        <taxon>Metazoa</taxon>
        <taxon>Ecdysozoa</taxon>
        <taxon>Arthropoda</taxon>
        <taxon>Crustacea</taxon>
        <taxon>Oligostraca</taxon>
        <taxon>Ostracoda</taxon>
        <taxon>Podocopa</taxon>
        <taxon>Podocopida</taxon>
        <taxon>Cypridocopina</taxon>
        <taxon>Cypridoidea</taxon>
        <taxon>Cyprididae</taxon>
        <taxon>Notodromas</taxon>
    </lineage>
</organism>
<dbReference type="EMBL" id="CAJPEX010000726">
    <property type="protein sequence ID" value="CAG0916990.1"/>
    <property type="molecule type" value="Genomic_DNA"/>
</dbReference>
<dbReference type="EMBL" id="OA882763">
    <property type="protein sequence ID" value="CAD7276838.1"/>
    <property type="molecule type" value="Genomic_DNA"/>
</dbReference>
<keyword evidence="2" id="KW-1185">Reference proteome</keyword>
<reference evidence="1" key="1">
    <citation type="submission" date="2020-11" db="EMBL/GenBank/DDBJ databases">
        <authorList>
            <person name="Tran Van P."/>
        </authorList>
    </citation>
    <scope>NUCLEOTIDE SEQUENCE</scope>
</reference>